<feature type="binding site" evidence="15">
    <location>
        <position position="188"/>
    </location>
    <ligand>
        <name>Zn(2+)</name>
        <dbReference type="ChEBI" id="CHEBI:29105"/>
        <note>catalytic</note>
    </ligand>
</feature>
<evidence type="ECO:0000256" key="4">
    <source>
        <dbReference type="ARBA" id="ARBA00022670"/>
    </source>
</evidence>
<evidence type="ECO:0000256" key="7">
    <source>
        <dbReference type="ARBA" id="ARBA00022801"/>
    </source>
</evidence>
<keyword evidence="5 15" id="KW-0479">Metal-binding</keyword>
<reference evidence="20" key="3">
    <citation type="submission" date="2022-01" db="EMBL/GenBank/DDBJ databases">
        <authorList>
            <person name="Rubenstein D.R."/>
        </authorList>
    </citation>
    <scope>NUCLEOTIDE SEQUENCE</scope>
    <source>
        <strain evidence="20">SS15</strain>
        <tissue evidence="20">Liver</tissue>
    </source>
</reference>
<comment type="subcellular location">
    <subcellularLocation>
        <location evidence="1">Cell membrane</location>
    </subcellularLocation>
    <subcellularLocation>
        <location evidence="13">Cytoplasmic vesicle</location>
        <location evidence="13">Secretory vesicle</location>
        <location evidence="13">Cortical granule</location>
    </subcellularLocation>
</comment>
<evidence type="ECO:0000313" key="21">
    <source>
        <dbReference type="Proteomes" id="UP000618051"/>
    </source>
</evidence>
<keyword evidence="10 15" id="KW-1015">Disulfide bond</keyword>
<dbReference type="CDD" id="cd00041">
    <property type="entry name" value="CUB"/>
    <property type="match status" value="1"/>
</dbReference>
<dbReference type="GO" id="GO:0007338">
    <property type="term" value="P:single fertilization"/>
    <property type="evidence" value="ECO:0007669"/>
    <property type="project" value="UniProtKB-KW"/>
</dbReference>
<evidence type="ECO:0000256" key="14">
    <source>
        <dbReference type="PROSITE-ProRule" id="PRU00059"/>
    </source>
</evidence>
<sequence length="486" mass="54940">MVWRTMKTAQQQQNLLRLAAQCAELADFVSKAHESLMLGLESPSPTETDEEDEDIFNKILKVNKDSSQLLQEGDIVPRRSRSAINCRHCNWPQSSDGIVRIPYELDPTYEESHVKGIHDAMAEFEALTCINFVKRKTERDYLSIRSADGCWSNYGKVGGGQTVSVMKGGCMWKGVIQHELEHALGFLHEHSRSDRDKHVKIMWEYISPADRPDFKKFENSNNLGLPYDYSSVMHYGPYTFSNTTGKATIVPIPDGSVHIGQRQGMSNLDVAKINKLYNCSRCSTILDGPSGSLRSANYPKNYSDNTNCVWLIRTRARKVSLHFQAFQLQETRGCQGDYVKVYDGSSKSSPVLMDKTCGSKIPNGIVASSNLMLVEFITDGAHTASGFQATFTSEMNGRDYDSQVTVQDPWDLKLARKSLLHETDEWLIAVGFTEEAYETNEWKKTYQTGITAPYLQITICSIFQKKDKDVEKKRISVYIRENTHGK</sequence>
<evidence type="ECO:0000256" key="3">
    <source>
        <dbReference type="ARBA" id="ARBA00022490"/>
    </source>
</evidence>
<comment type="caution">
    <text evidence="19">The sequence shown here is derived from an EMBL/GenBank/DDBJ whole genome shotgun (WGS) entry which is preliminary data.</text>
</comment>
<dbReference type="PANTHER" id="PTHR10127:SF899">
    <property type="entry name" value="ASTACIN-LIKE METALLOENDOPEPTIDASE-RELATED"/>
    <property type="match status" value="1"/>
</dbReference>
<dbReference type="InterPro" id="IPR006026">
    <property type="entry name" value="Peptidase_Metallo"/>
</dbReference>
<proteinExistence type="predicted"/>
<accession>A0A835NT41</accession>
<evidence type="ECO:0000259" key="17">
    <source>
        <dbReference type="PROSITE" id="PS01180"/>
    </source>
</evidence>
<dbReference type="SMART" id="SM00042">
    <property type="entry name" value="CUB"/>
    <property type="match status" value="1"/>
</dbReference>
<dbReference type="CDD" id="cd04283">
    <property type="entry name" value="ZnMc_hatching_enzyme"/>
    <property type="match status" value="1"/>
</dbReference>
<dbReference type="InterPro" id="IPR024079">
    <property type="entry name" value="MetalloPept_cat_dom_sf"/>
</dbReference>
<evidence type="ECO:0000256" key="16">
    <source>
        <dbReference type="RuleBase" id="RU361183"/>
    </source>
</evidence>
<evidence type="ECO:0000313" key="20">
    <source>
        <dbReference type="EMBL" id="KAI1237945.1"/>
    </source>
</evidence>
<dbReference type="InterPro" id="IPR034039">
    <property type="entry name" value="ZnMP_hatching_enz"/>
</dbReference>
<keyword evidence="12" id="KW-0968">Cytoplasmic vesicle</keyword>
<dbReference type="PROSITE" id="PS01180">
    <property type="entry name" value="CUB"/>
    <property type="match status" value="1"/>
</dbReference>
<feature type="binding site" evidence="15">
    <location>
        <position position="178"/>
    </location>
    <ligand>
        <name>Zn(2+)</name>
        <dbReference type="ChEBI" id="CHEBI:29105"/>
        <note>catalytic</note>
    </ligand>
</feature>
<evidence type="ECO:0000256" key="9">
    <source>
        <dbReference type="ARBA" id="ARBA00023049"/>
    </source>
</evidence>
<feature type="non-terminal residue" evidence="19">
    <location>
        <position position="486"/>
    </location>
</feature>
<evidence type="ECO:0000313" key="19">
    <source>
        <dbReference type="EMBL" id="KAG0119825.1"/>
    </source>
</evidence>
<keyword evidence="11" id="KW-0278">Fertilization</keyword>
<evidence type="ECO:0000256" key="11">
    <source>
        <dbReference type="ARBA" id="ARBA00023279"/>
    </source>
</evidence>
<comment type="caution">
    <text evidence="14">Lacks conserved residue(s) required for the propagation of feature annotation.</text>
</comment>
<dbReference type="InterPro" id="IPR000859">
    <property type="entry name" value="CUB_dom"/>
</dbReference>
<keyword evidence="6" id="KW-0732">Signal</keyword>
<comment type="cofactor">
    <cofactor evidence="15 16">
        <name>Zn(2+)</name>
        <dbReference type="ChEBI" id="CHEBI:29105"/>
    </cofactor>
    <text evidence="15 16">Binds 1 zinc ion per subunit.</text>
</comment>
<dbReference type="PRINTS" id="PR00480">
    <property type="entry name" value="ASTACIN"/>
</dbReference>
<feature type="domain" description="CUB" evidence="17">
    <location>
        <begin position="282"/>
        <end position="394"/>
    </location>
</feature>
<keyword evidence="4 15" id="KW-0645">Protease</keyword>
<dbReference type="GO" id="GO:0006508">
    <property type="term" value="P:proteolysis"/>
    <property type="evidence" value="ECO:0007669"/>
    <property type="project" value="UniProtKB-KW"/>
</dbReference>
<name>A0A835NT41_9PASS</name>
<dbReference type="OrthoDB" id="291007at2759"/>
<evidence type="ECO:0000256" key="8">
    <source>
        <dbReference type="ARBA" id="ARBA00022833"/>
    </source>
</evidence>
<dbReference type="GO" id="GO:0004222">
    <property type="term" value="F:metalloendopeptidase activity"/>
    <property type="evidence" value="ECO:0007669"/>
    <property type="project" value="UniProtKB-UniRule"/>
</dbReference>
<dbReference type="PANTHER" id="PTHR10127">
    <property type="entry name" value="DISCOIDIN, CUB, EGF, LAMININ , AND ZINC METALLOPROTEASE DOMAIN CONTAINING"/>
    <property type="match status" value="1"/>
</dbReference>
<feature type="binding site" evidence="15">
    <location>
        <position position="182"/>
    </location>
    <ligand>
        <name>Zn(2+)</name>
        <dbReference type="ChEBI" id="CHEBI:29105"/>
        <note>catalytic</note>
    </ligand>
</feature>
<dbReference type="Proteomes" id="UP000618051">
    <property type="component" value="Unassembled WGS sequence"/>
</dbReference>
<dbReference type="InterPro" id="IPR001506">
    <property type="entry name" value="Peptidase_M12A"/>
</dbReference>
<dbReference type="InterPro" id="IPR035914">
    <property type="entry name" value="Sperma_CUB_dom_sf"/>
</dbReference>
<evidence type="ECO:0000256" key="15">
    <source>
        <dbReference type="PROSITE-ProRule" id="PRU01211"/>
    </source>
</evidence>
<feature type="domain" description="Peptidase M12A" evidence="18">
    <location>
        <begin position="82"/>
        <end position="280"/>
    </location>
</feature>
<dbReference type="AlphaFoldDB" id="A0A835NT41"/>
<keyword evidence="2" id="KW-1003">Cell membrane</keyword>
<evidence type="ECO:0000256" key="10">
    <source>
        <dbReference type="ARBA" id="ARBA00023157"/>
    </source>
</evidence>
<dbReference type="GO" id="GO:0005886">
    <property type="term" value="C:plasma membrane"/>
    <property type="evidence" value="ECO:0007669"/>
    <property type="project" value="UniProtKB-SubCell"/>
</dbReference>
<dbReference type="SMART" id="SM00235">
    <property type="entry name" value="ZnMc"/>
    <property type="match status" value="1"/>
</dbReference>
<dbReference type="Gene3D" id="2.60.120.290">
    <property type="entry name" value="Spermadhesin, CUB domain"/>
    <property type="match status" value="1"/>
</dbReference>
<dbReference type="GO" id="GO:0008270">
    <property type="term" value="F:zinc ion binding"/>
    <property type="evidence" value="ECO:0007669"/>
    <property type="project" value="UniProtKB-UniRule"/>
</dbReference>
<evidence type="ECO:0000256" key="12">
    <source>
        <dbReference type="ARBA" id="ARBA00023329"/>
    </source>
</evidence>
<evidence type="ECO:0000256" key="13">
    <source>
        <dbReference type="ARBA" id="ARBA00037865"/>
    </source>
</evidence>
<reference evidence="19" key="1">
    <citation type="submission" date="2020-10" db="EMBL/GenBank/DDBJ databases">
        <title>Feather gene expression reveals the developmental basis of iridescence in African starlings.</title>
        <authorList>
            <person name="Rubenstein D.R."/>
        </authorList>
    </citation>
    <scope>NUCLEOTIDE SEQUENCE</scope>
    <source>
        <strain evidence="19">SS15</strain>
        <tissue evidence="19">Liver</tissue>
    </source>
</reference>
<feature type="disulfide bond" evidence="15">
    <location>
        <begin position="86"/>
        <end position="89"/>
    </location>
</feature>
<keyword evidence="21" id="KW-1185">Reference proteome</keyword>
<dbReference type="Pfam" id="PF00431">
    <property type="entry name" value="CUB"/>
    <property type="match status" value="1"/>
</dbReference>
<keyword evidence="2" id="KW-0472">Membrane</keyword>
<protein>
    <recommendedName>
        <fullName evidence="16">Metalloendopeptidase</fullName>
        <ecNumber evidence="16">3.4.24.-</ecNumber>
    </recommendedName>
</protein>
<evidence type="ECO:0000256" key="2">
    <source>
        <dbReference type="ARBA" id="ARBA00022475"/>
    </source>
</evidence>
<keyword evidence="9 15" id="KW-0482">Metalloprotease</keyword>
<evidence type="ECO:0000256" key="1">
    <source>
        <dbReference type="ARBA" id="ARBA00004236"/>
    </source>
</evidence>
<dbReference type="EMBL" id="JADDUC020000007">
    <property type="protein sequence ID" value="KAI1237945.1"/>
    <property type="molecule type" value="Genomic_DNA"/>
</dbReference>
<keyword evidence="3" id="KW-0963">Cytoplasm</keyword>
<evidence type="ECO:0000256" key="6">
    <source>
        <dbReference type="ARBA" id="ARBA00022729"/>
    </source>
</evidence>
<dbReference type="FunFam" id="3.40.390.10:FF:000040">
    <property type="entry name" value="Metalloendopeptidase"/>
    <property type="match status" value="1"/>
</dbReference>
<gene>
    <name evidence="20" type="ORF">IHE44_0014039</name>
    <name evidence="19" type="ORF">IHE44_013767</name>
</gene>
<dbReference type="EMBL" id="JADDUC010000078">
    <property type="protein sequence ID" value="KAG0119825.1"/>
    <property type="molecule type" value="Genomic_DNA"/>
</dbReference>
<organism evidence="19">
    <name type="scientific">Lamprotornis superbus</name>
    <dbReference type="NCBI Taxonomy" id="245042"/>
    <lineage>
        <taxon>Eukaryota</taxon>
        <taxon>Metazoa</taxon>
        <taxon>Chordata</taxon>
        <taxon>Craniata</taxon>
        <taxon>Vertebrata</taxon>
        <taxon>Euteleostomi</taxon>
        <taxon>Archelosauria</taxon>
        <taxon>Archosauria</taxon>
        <taxon>Dinosauria</taxon>
        <taxon>Saurischia</taxon>
        <taxon>Theropoda</taxon>
        <taxon>Coelurosauria</taxon>
        <taxon>Aves</taxon>
        <taxon>Neognathae</taxon>
        <taxon>Neoaves</taxon>
        <taxon>Telluraves</taxon>
        <taxon>Australaves</taxon>
        <taxon>Passeriformes</taxon>
        <taxon>Sturnidae</taxon>
        <taxon>Lamprotornis</taxon>
    </lineage>
</organism>
<evidence type="ECO:0000259" key="18">
    <source>
        <dbReference type="PROSITE" id="PS51864"/>
    </source>
</evidence>
<keyword evidence="7 15" id="KW-0378">Hydrolase</keyword>
<keyword evidence="8 15" id="KW-0862">Zinc</keyword>
<reference evidence="20 21" key="2">
    <citation type="journal article" date="2021" name="J. Hered.">
        <title>Feather Gene Expression Elucidates the Developmental Basis of Plumage Iridescence in African Starlings.</title>
        <authorList>
            <person name="Rubenstein D.R."/>
            <person name="Corvelo A."/>
            <person name="MacManes M.D."/>
            <person name="Maia R."/>
            <person name="Narzisi G."/>
            <person name="Rousaki A."/>
            <person name="Vandenabeele P."/>
            <person name="Shawkey M.D."/>
            <person name="Solomon J."/>
        </authorList>
    </citation>
    <scope>NUCLEOTIDE SEQUENCE [LARGE SCALE GENOMIC DNA]</scope>
    <source>
        <strain evidence="20">SS15</strain>
    </source>
</reference>
<dbReference type="PROSITE" id="PS51864">
    <property type="entry name" value="ASTACIN"/>
    <property type="match status" value="1"/>
</dbReference>
<dbReference type="Pfam" id="PF01400">
    <property type="entry name" value="Astacin"/>
    <property type="match status" value="1"/>
</dbReference>
<dbReference type="EC" id="3.4.24.-" evidence="16"/>
<dbReference type="GO" id="GO:0060473">
    <property type="term" value="C:cortical granule"/>
    <property type="evidence" value="ECO:0007669"/>
    <property type="project" value="UniProtKB-SubCell"/>
</dbReference>
<dbReference type="Gene3D" id="3.40.390.10">
    <property type="entry name" value="Collagenase (Catalytic Domain)"/>
    <property type="match status" value="1"/>
</dbReference>
<dbReference type="FunFam" id="2.60.120.290:FF:000005">
    <property type="entry name" value="Procollagen C-endopeptidase enhancer 1"/>
    <property type="match status" value="1"/>
</dbReference>
<dbReference type="SUPFAM" id="SSF49854">
    <property type="entry name" value="Spermadhesin, CUB domain"/>
    <property type="match status" value="1"/>
</dbReference>
<evidence type="ECO:0000256" key="5">
    <source>
        <dbReference type="ARBA" id="ARBA00022723"/>
    </source>
</evidence>
<dbReference type="SUPFAM" id="SSF55486">
    <property type="entry name" value="Metalloproteases ('zincins'), catalytic domain"/>
    <property type="match status" value="1"/>
</dbReference>
<feature type="active site" evidence="15">
    <location>
        <position position="179"/>
    </location>
</feature>